<sequence length="273" mass="28496">MSRRARPGHPCVADVETEHVLSGDGTRIAFDRRGAGPVLVLVDGVLSERRTGPMRPLAVHLATAFTVVTYDRRGRGESTDATGDVRGYAVERELDDLRSLLEAVLDGARDVALHGASTGGLLALHAVGAGLPVRSVSLVEPPFGACATVGAGFVGRLTHLLDQGRRADVVTTFQRAVGVPEELALAGGPAFAPHAPTVVYDCVLTSALTPDLLRGVQVPALVVESTTTGGRVARWTAAAVAALPRGEHVALAGVWHGVPDADLARTLTAFHRR</sequence>
<evidence type="ECO:0000313" key="2">
    <source>
        <dbReference type="EMBL" id="PRY16951.1"/>
    </source>
</evidence>
<keyword evidence="3" id="KW-1185">Reference proteome</keyword>
<accession>A0A2T0R744</accession>
<reference evidence="2 3" key="1">
    <citation type="submission" date="2018-03" db="EMBL/GenBank/DDBJ databases">
        <title>Genomic Encyclopedia of Archaeal and Bacterial Type Strains, Phase II (KMG-II): from individual species to whole genera.</title>
        <authorList>
            <person name="Goeker M."/>
        </authorList>
    </citation>
    <scope>NUCLEOTIDE SEQUENCE [LARGE SCALE GENOMIC DNA]</scope>
    <source>
        <strain evidence="2 3">DSM 19711</strain>
    </source>
</reference>
<comment type="caution">
    <text evidence="2">The sequence shown here is derived from an EMBL/GenBank/DDBJ whole genome shotgun (WGS) entry which is preliminary data.</text>
</comment>
<name>A0A2T0R744_9ACTN</name>
<dbReference type="EMBL" id="PVZF01000003">
    <property type="protein sequence ID" value="PRY16951.1"/>
    <property type="molecule type" value="Genomic_DNA"/>
</dbReference>
<organism evidence="2 3">
    <name type="scientific">Kineococcus rhizosphaerae</name>
    <dbReference type="NCBI Taxonomy" id="559628"/>
    <lineage>
        <taxon>Bacteria</taxon>
        <taxon>Bacillati</taxon>
        <taxon>Actinomycetota</taxon>
        <taxon>Actinomycetes</taxon>
        <taxon>Kineosporiales</taxon>
        <taxon>Kineosporiaceae</taxon>
        <taxon>Kineococcus</taxon>
    </lineage>
</organism>
<evidence type="ECO:0000313" key="3">
    <source>
        <dbReference type="Proteomes" id="UP000238083"/>
    </source>
</evidence>
<dbReference type="Proteomes" id="UP000238083">
    <property type="component" value="Unassembled WGS sequence"/>
</dbReference>
<proteinExistence type="predicted"/>
<dbReference type="Gene3D" id="3.40.50.1820">
    <property type="entry name" value="alpha/beta hydrolase"/>
    <property type="match status" value="1"/>
</dbReference>
<dbReference type="GO" id="GO:0016787">
    <property type="term" value="F:hydrolase activity"/>
    <property type="evidence" value="ECO:0007669"/>
    <property type="project" value="UniProtKB-KW"/>
</dbReference>
<dbReference type="InterPro" id="IPR029058">
    <property type="entry name" value="AB_hydrolase_fold"/>
</dbReference>
<dbReference type="OrthoDB" id="63519at2"/>
<feature type="domain" description="AB hydrolase-1" evidence="1">
    <location>
        <begin position="55"/>
        <end position="259"/>
    </location>
</feature>
<gene>
    <name evidence="2" type="ORF">CLV37_103386</name>
</gene>
<dbReference type="Pfam" id="PF12697">
    <property type="entry name" value="Abhydrolase_6"/>
    <property type="match status" value="1"/>
</dbReference>
<keyword evidence="2" id="KW-0378">Hydrolase</keyword>
<dbReference type="InterPro" id="IPR000073">
    <property type="entry name" value="AB_hydrolase_1"/>
</dbReference>
<dbReference type="SUPFAM" id="SSF53474">
    <property type="entry name" value="alpha/beta-Hydrolases"/>
    <property type="match status" value="1"/>
</dbReference>
<protein>
    <submittedName>
        <fullName evidence="2">Alpha/beta hydrolase family protein</fullName>
    </submittedName>
</protein>
<evidence type="ECO:0000259" key="1">
    <source>
        <dbReference type="Pfam" id="PF12697"/>
    </source>
</evidence>
<dbReference type="AlphaFoldDB" id="A0A2T0R744"/>